<feature type="compositionally biased region" description="Basic and acidic residues" evidence="1">
    <location>
        <begin position="172"/>
        <end position="187"/>
    </location>
</feature>
<accession>A0A915IZ11</accession>
<proteinExistence type="predicted"/>
<feature type="compositionally biased region" description="Low complexity" evidence="1">
    <location>
        <begin position="194"/>
        <end position="231"/>
    </location>
</feature>
<evidence type="ECO:0000256" key="1">
    <source>
        <dbReference type="SAM" id="MobiDB-lite"/>
    </source>
</evidence>
<organism evidence="3 4">
    <name type="scientific">Romanomermis culicivorax</name>
    <name type="common">Nematode worm</name>
    <dbReference type="NCBI Taxonomy" id="13658"/>
    <lineage>
        <taxon>Eukaryota</taxon>
        <taxon>Metazoa</taxon>
        <taxon>Ecdysozoa</taxon>
        <taxon>Nematoda</taxon>
        <taxon>Enoplea</taxon>
        <taxon>Dorylaimia</taxon>
        <taxon>Mermithida</taxon>
        <taxon>Mermithoidea</taxon>
        <taxon>Mermithidae</taxon>
        <taxon>Romanomermis</taxon>
    </lineage>
</organism>
<evidence type="ECO:0000256" key="2">
    <source>
        <dbReference type="SAM" id="SignalP"/>
    </source>
</evidence>
<dbReference type="Proteomes" id="UP000887565">
    <property type="component" value="Unplaced"/>
</dbReference>
<feature type="signal peptide" evidence="2">
    <location>
        <begin position="1"/>
        <end position="21"/>
    </location>
</feature>
<protein>
    <submittedName>
        <fullName evidence="4">Uncharacterized protein</fullName>
    </submittedName>
</protein>
<keyword evidence="3" id="KW-1185">Reference proteome</keyword>
<feature type="chain" id="PRO_5037954271" evidence="2">
    <location>
        <begin position="22"/>
        <end position="283"/>
    </location>
</feature>
<keyword evidence="2" id="KW-0732">Signal</keyword>
<reference evidence="4" key="1">
    <citation type="submission" date="2022-11" db="UniProtKB">
        <authorList>
            <consortium name="WormBaseParasite"/>
        </authorList>
    </citation>
    <scope>IDENTIFICATION</scope>
</reference>
<sequence>MKISTLIFLLIFASLSSFIDSKFLLRKKRGGDLLGQLGDALSKLTGNLLGTKETVQNNDPIVVQQGLDSVSSSGVVNQAAPSGPSVIKAVGVCDDDRVRCDYLDCLAHNFKNSDQASNLKQGTKVMADPELREAIANDPQIAKIACDKANLDESGCNGFQQLLGLVNKIDPKSAHANDEPRDKRSPDYYDTLPSAKGSSSSSSTRNAAGSSSSSSGSNSMPSKSVKPSPSKGGRSTDYDNIGGSKSSKPDANAQLDCDAILRGNSKTKTKSVSKMVRRVPIKM</sequence>
<evidence type="ECO:0000313" key="4">
    <source>
        <dbReference type="WBParaSite" id="nRc.2.0.1.t19360-RA"/>
    </source>
</evidence>
<feature type="compositionally biased region" description="Basic residues" evidence="1">
    <location>
        <begin position="265"/>
        <end position="283"/>
    </location>
</feature>
<evidence type="ECO:0000313" key="3">
    <source>
        <dbReference type="Proteomes" id="UP000887565"/>
    </source>
</evidence>
<dbReference type="WBParaSite" id="nRc.2.0.1.t19360-RA">
    <property type="protein sequence ID" value="nRc.2.0.1.t19360-RA"/>
    <property type="gene ID" value="nRc.2.0.1.g19360"/>
</dbReference>
<dbReference type="AlphaFoldDB" id="A0A915IZ11"/>
<feature type="region of interest" description="Disordered" evidence="1">
    <location>
        <begin position="172"/>
        <end position="283"/>
    </location>
</feature>
<name>A0A915IZ11_ROMCU</name>